<comment type="caution">
    <text evidence="2">The sequence shown here is derived from an EMBL/GenBank/DDBJ whole genome shotgun (WGS) entry which is preliminary data.</text>
</comment>
<dbReference type="Proteomes" id="UP000823388">
    <property type="component" value="Chromosome 8N"/>
</dbReference>
<gene>
    <name evidence="2" type="ORF">PVAP13_8NG038101</name>
</gene>
<evidence type="ECO:0000313" key="2">
    <source>
        <dbReference type="EMBL" id="KAG2555643.1"/>
    </source>
</evidence>
<protein>
    <submittedName>
        <fullName evidence="2">Uncharacterized protein</fullName>
    </submittedName>
</protein>
<dbReference type="AlphaFoldDB" id="A0A8T0P1N8"/>
<reference evidence="2" key="1">
    <citation type="submission" date="2020-05" db="EMBL/GenBank/DDBJ databases">
        <title>WGS assembly of Panicum virgatum.</title>
        <authorList>
            <person name="Lovell J.T."/>
            <person name="Jenkins J."/>
            <person name="Shu S."/>
            <person name="Juenger T.E."/>
            <person name="Schmutz J."/>
        </authorList>
    </citation>
    <scope>NUCLEOTIDE SEQUENCE</scope>
    <source>
        <strain evidence="2">AP13</strain>
    </source>
</reference>
<feature type="compositionally biased region" description="Basic and acidic residues" evidence="1">
    <location>
        <begin position="45"/>
        <end position="57"/>
    </location>
</feature>
<keyword evidence="3" id="KW-1185">Reference proteome</keyword>
<evidence type="ECO:0000313" key="3">
    <source>
        <dbReference type="Proteomes" id="UP000823388"/>
    </source>
</evidence>
<name>A0A8T0P1N8_PANVG</name>
<proteinExistence type="predicted"/>
<dbReference type="EMBL" id="CM029052">
    <property type="protein sequence ID" value="KAG2555643.1"/>
    <property type="molecule type" value="Genomic_DNA"/>
</dbReference>
<feature type="region of interest" description="Disordered" evidence="1">
    <location>
        <begin position="25"/>
        <end position="70"/>
    </location>
</feature>
<accession>A0A8T0P1N8</accession>
<organism evidence="2 3">
    <name type="scientific">Panicum virgatum</name>
    <name type="common">Blackwell switchgrass</name>
    <dbReference type="NCBI Taxonomy" id="38727"/>
    <lineage>
        <taxon>Eukaryota</taxon>
        <taxon>Viridiplantae</taxon>
        <taxon>Streptophyta</taxon>
        <taxon>Embryophyta</taxon>
        <taxon>Tracheophyta</taxon>
        <taxon>Spermatophyta</taxon>
        <taxon>Magnoliopsida</taxon>
        <taxon>Liliopsida</taxon>
        <taxon>Poales</taxon>
        <taxon>Poaceae</taxon>
        <taxon>PACMAD clade</taxon>
        <taxon>Panicoideae</taxon>
        <taxon>Panicodae</taxon>
        <taxon>Paniceae</taxon>
        <taxon>Panicinae</taxon>
        <taxon>Panicum</taxon>
        <taxon>Panicum sect. Hiantes</taxon>
    </lineage>
</organism>
<evidence type="ECO:0000256" key="1">
    <source>
        <dbReference type="SAM" id="MobiDB-lite"/>
    </source>
</evidence>
<sequence length="177" mass="19625">MCRRARGRASCARAARRIYRRRAGLSRRRVGSVREQPAASCSGSSERRRAEEHRQGRPQDPSRAGQQRAAEARAREACGQAWCAGPAAALRGLEGLARAGQWLRGSIEGAAGAAWVSSSEKKEVLVARCCCWSSAGERRKMRCCSCGLRQERKEKKEVLQLCKEGLWKREKGLQSQL</sequence>